<organism evidence="17 18">
    <name type="scientific">Elsinoe australis</name>
    <dbReference type="NCBI Taxonomy" id="40998"/>
    <lineage>
        <taxon>Eukaryota</taxon>
        <taxon>Fungi</taxon>
        <taxon>Dikarya</taxon>
        <taxon>Ascomycota</taxon>
        <taxon>Pezizomycotina</taxon>
        <taxon>Dothideomycetes</taxon>
        <taxon>Dothideomycetidae</taxon>
        <taxon>Myriangiales</taxon>
        <taxon>Elsinoaceae</taxon>
        <taxon>Elsinoe</taxon>
    </lineage>
</organism>
<feature type="compositionally biased region" description="Polar residues" evidence="15">
    <location>
        <begin position="498"/>
        <end position="510"/>
    </location>
</feature>
<evidence type="ECO:0000256" key="6">
    <source>
        <dbReference type="ARBA" id="ARBA00009951"/>
    </source>
</evidence>
<evidence type="ECO:0000256" key="4">
    <source>
        <dbReference type="ARBA" id="ARBA00004763"/>
    </source>
</evidence>
<keyword evidence="7" id="KW-0808">Transferase</keyword>
<evidence type="ECO:0000256" key="7">
    <source>
        <dbReference type="ARBA" id="ARBA00022679"/>
    </source>
</evidence>
<comment type="caution">
    <text evidence="17">The sequence shown here is derived from an EMBL/GenBank/DDBJ whole genome shotgun (WGS) entry which is preliminary data.</text>
</comment>
<name>A0A2P7YDJ8_9PEZI</name>
<dbReference type="InterPro" id="IPR000489">
    <property type="entry name" value="Pterin-binding_dom"/>
</dbReference>
<evidence type="ECO:0000256" key="9">
    <source>
        <dbReference type="ARBA" id="ARBA00022741"/>
    </source>
</evidence>
<dbReference type="CDD" id="cd00483">
    <property type="entry name" value="HPPK"/>
    <property type="match status" value="1"/>
</dbReference>
<evidence type="ECO:0000256" key="8">
    <source>
        <dbReference type="ARBA" id="ARBA00022723"/>
    </source>
</evidence>
<evidence type="ECO:0000256" key="15">
    <source>
        <dbReference type="SAM" id="MobiDB-lite"/>
    </source>
</evidence>
<accession>A0A2P7YDJ8</accession>
<gene>
    <name evidence="17" type="ORF">B9Z65_8368</name>
</gene>
<dbReference type="GO" id="GO:0003848">
    <property type="term" value="F:2-amino-4-hydroxy-6-hydroxymethyldihydropteridine diphosphokinase activity"/>
    <property type="evidence" value="ECO:0007669"/>
    <property type="project" value="UniProtKB-EC"/>
</dbReference>
<evidence type="ECO:0000256" key="12">
    <source>
        <dbReference type="ARBA" id="ARBA00022842"/>
    </source>
</evidence>
<dbReference type="InterPro" id="IPR035907">
    <property type="entry name" value="Hppk_sf"/>
</dbReference>
<dbReference type="Proteomes" id="UP000243723">
    <property type="component" value="Unassembled WGS sequence"/>
</dbReference>
<dbReference type="AlphaFoldDB" id="A0A2P7YDJ8"/>
<dbReference type="SUPFAM" id="SSF51717">
    <property type="entry name" value="Dihydropteroate synthetase-like"/>
    <property type="match status" value="2"/>
</dbReference>
<feature type="region of interest" description="Disordered" evidence="15">
    <location>
        <begin position="409"/>
        <end position="433"/>
    </location>
</feature>
<dbReference type="InterPro" id="IPR000550">
    <property type="entry name" value="Hppk"/>
</dbReference>
<evidence type="ECO:0000256" key="10">
    <source>
        <dbReference type="ARBA" id="ARBA00022777"/>
    </source>
</evidence>
<dbReference type="GO" id="GO:0005524">
    <property type="term" value="F:ATP binding"/>
    <property type="evidence" value="ECO:0007669"/>
    <property type="project" value="UniProtKB-KW"/>
</dbReference>
<dbReference type="UniPathway" id="UPA00077">
    <property type="reaction ID" value="UER00155"/>
</dbReference>
<keyword evidence="18" id="KW-1185">Reference proteome</keyword>
<dbReference type="Pfam" id="PF00809">
    <property type="entry name" value="Pterin_bind"/>
    <property type="match status" value="1"/>
</dbReference>
<dbReference type="CDD" id="cd00739">
    <property type="entry name" value="DHPS"/>
    <property type="match status" value="1"/>
</dbReference>
<dbReference type="InterPro" id="IPR006390">
    <property type="entry name" value="DHP_synth_dom"/>
</dbReference>
<dbReference type="GO" id="GO:0046654">
    <property type="term" value="P:tetrahydrofolate biosynthetic process"/>
    <property type="evidence" value="ECO:0007669"/>
    <property type="project" value="UniProtKB-UniPathway"/>
</dbReference>
<protein>
    <submittedName>
        <fullName evidence="17">Folic acid synthesis protein fol1</fullName>
    </submittedName>
</protein>
<keyword evidence="10" id="KW-0418">Kinase</keyword>
<dbReference type="PROSITE" id="PS50972">
    <property type="entry name" value="PTERIN_BINDING"/>
    <property type="match status" value="1"/>
</dbReference>
<evidence type="ECO:0000256" key="3">
    <source>
        <dbReference type="ARBA" id="ARBA00001946"/>
    </source>
</evidence>
<dbReference type="GO" id="GO:0046656">
    <property type="term" value="P:folic acid biosynthetic process"/>
    <property type="evidence" value="ECO:0007669"/>
    <property type="project" value="UniProtKB-KW"/>
</dbReference>
<feature type="region of interest" description="Disordered" evidence="15">
    <location>
        <begin position="491"/>
        <end position="561"/>
    </location>
</feature>
<comment type="catalytic activity">
    <reaction evidence="1">
        <text>(7,8-dihydropterin-6-yl)methyl diphosphate + 4-aminobenzoate = 7,8-dihydropteroate + diphosphate</text>
        <dbReference type="Rhea" id="RHEA:19949"/>
        <dbReference type="ChEBI" id="CHEBI:17836"/>
        <dbReference type="ChEBI" id="CHEBI:17839"/>
        <dbReference type="ChEBI" id="CHEBI:33019"/>
        <dbReference type="ChEBI" id="CHEBI:72950"/>
        <dbReference type="EC" id="2.5.1.15"/>
    </reaction>
</comment>
<sequence>MDLLDELQRIEREMGRVKTIDKGPRNIDLDILLYEGETFNTDRLIIPHKLMHEREFVLRPLADLIPEEPIPSLHPTKSIRSYLDELTPADPPLSPIVPFGPDLYLRPLDPHRKTKLMSIFNLTPDSFSDGGELLPKDRQEVLRQANYDISSKSNDIVTARESLLQNDYLRQLYRAMVTSINSGADIIDIGGQSSRPGAPSVSAEEEQDRVHPAMAIRALFFPSVAASVDTYRAEVAAASIDYGHQYPATDNGIPHTIEPGAHVMNDISAGLLDPNMLSVAAKQRATVVLMHMRGTPETMTQPEYLKYPNGVVPGVAEELGKRVAAAEAAGIPRWRIVLDPGIGFAKTAEQNYELLRGLQQLRDWDGLKGIPWLVGTSRKRFIGETLGKDDDLLKFREERLREEVMATERTGTTKSAAGLADSGMASETGNPSKEDLQVIADLKTKINNLHELEQRTKRVHRSMDKTKDGARAFSTKLKDIKRQQIELQQELDEKERTLNGQQQGEGTKQSYSHEKQMQGPGSSVESEWSQATELSHRRTEEQRRSDPDKAPRLRHPSRRDMGTAATIVAAVQGGADVIRVHNVGIARDVIAVADAIWRR</sequence>
<keyword evidence="12" id="KW-0460">Magnesium</keyword>
<evidence type="ECO:0000256" key="2">
    <source>
        <dbReference type="ARBA" id="ARBA00000198"/>
    </source>
</evidence>
<dbReference type="PANTHER" id="PTHR20941">
    <property type="entry name" value="FOLATE SYNTHESIS PROTEINS"/>
    <property type="match status" value="1"/>
</dbReference>
<keyword evidence="8" id="KW-0479">Metal-binding</keyword>
<reference evidence="17 18" key="1">
    <citation type="submission" date="2017-05" db="EMBL/GenBank/DDBJ databases">
        <title>Draft genome sequence of Elsinoe australis.</title>
        <authorList>
            <person name="Cheng Q."/>
        </authorList>
    </citation>
    <scope>NUCLEOTIDE SEQUENCE [LARGE SCALE GENOMIC DNA]</scope>
    <source>
        <strain evidence="17 18">NL1</strain>
    </source>
</reference>
<feature type="domain" description="Pterin-binding" evidence="16">
    <location>
        <begin position="114"/>
        <end position="450"/>
    </location>
</feature>
<dbReference type="GO" id="GO:0004156">
    <property type="term" value="F:dihydropteroate synthase activity"/>
    <property type="evidence" value="ECO:0007669"/>
    <property type="project" value="UniProtKB-EC"/>
</dbReference>
<dbReference type="PROSITE" id="PS00793">
    <property type="entry name" value="DHPS_2"/>
    <property type="match status" value="1"/>
</dbReference>
<dbReference type="PANTHER" id="PTHR20941:SF1">
    <property type="entry name" value="FOLIC ACID SYNTHESIS PROTEIN FOL1"/>
    <property type="match status" value="1"/>
</dbReference>
<dbReference type="Gene3D" id="3.30.70.560">
    <property type="entry name" value="7,8-Dihydro-6-hydroxymethylpterin-pyrophosphokinase HPPK"/>
    <property type="match status" value="1"/>
</dbReference>
<keyword evidence="11" id="KW-0067">ATP-binding</keyword>
<dbReference type="EMBL" id="NHZQ01000447">
    <property type="protein sequence ID" value="PSK34042.1"/>
    <property type="molecule type" value="Genomic_DNA"/>
</dbReference>
<evidence type="ECO:0000259" key="16">
    <source>
        <dbReference type="PROSITE" id="PS50972"/>
    </source>
</evidence>
<feature type="compositionally biased region" description="Basic and acidic residues" evidence="15">
    <location>
        <begin position="534"/>
        <end position="551"/>
    </location>
</feature>
<evidence type="ECO:0000256" key="13">
    <source>
        <dbReference type="ARBA" id="ARBA00022909"/>
    </source>
</evidence>
<proteinExistence type="inferred from homology"/>
<evidence type="ECO:0000313" key="17">
    <source>
        <dbReference type="EMBL" id="PSK34042.1"/>
    </source>
</evidence>
<dbReference type="GO" id="GO:0046872">
    <property type="term" value="F:metal ion binding"/>
    <property type="evidence" value="ECO:0007669"/>
    <property type="project" value="UniProtKB-KW"/>
</dbReference>
<comment type="similarity">
    <text evidence="6">In the C-terminal section; belongs to the DHPS family.</text>
</comment>
<evidence type="ECO:0000256" key="14">
    <source>
        <dbReference type="ARBA" id="ARBA00023268"/>
    </source>
</evidence>
<dbReference type="STRING" id="40998.A0A2P7YDJ8"/>
<keyword evidence="14" id="KW-0511">Multifunctional enzyme</keyword>
<keyword evidence="9" id="KW-0547">Nucleotide-binding</keyword>
<dbReference type="OrthoDB" id="615426at2759"/>
<comment type="pathway">
    <text evidence="5">Cofactor biosynthesis; tetrahydrofolate biosynthesis; 2-amino-4-hydroxy-6-hydroxymethyl-7,8-dihydropteridine diphosphate from 7,8-dihydroneopterin triphosphate: step 4/4.</text>
</comment>
<dbReference type="GO" id="GO:0005740">
    <property type="term" value="C:mitochondrial envelope"/>
    <property type="evidence" value="ECO:0007669"/>
    <property type="project" value="TreeGrafter"/>
</dbReference>
<evidence type="ECO:0000256" key="1">
    <source>
        <dbReference type="ARBA" id="ARBA00000012"/>
    </source>
</evidence>
<comment type="pathway">
    <text evidence="4">Cofactor biosynthesis; tetrahydrofolate biosynthesis; 7,8-dihydrofolate from 2-amino-4-hydroxy-6-hydroxymethyl-7,8-dihydropteridine diphosphate and 4-aminobenzoate: step 1/2.</text>
</comment>
<comment type="catalytic activity">
    <reaction evidence="2">
        <text>6-hydroxymethyl-7,8-dihydropterin + ATP = (7,8-dihydropterin-6-yl)methyl diphosphate + AMP + H(+)</text>
        <dbReference type="Rhea" id="RHEA:11412"/>
        <dbReference type="ChEBI" id="CHEBI:15378"/>
        <dbReference type="ChEBI" id="CHEBI:30616"/>
        <dbReference type="ChEBI" id="CHEBI:44841"/>
        <dbReference type="ChEBI" id="CHEBI:72950"/>
        <dbReference type="ChEBI" id="CHEBI:456215"/>
        <dbReference type="EC" id="2.7.6.3"/>
    </reaction>
</comment>
<keyword evidence="13" id="KW-0289">Folate biosynthesis</keyword>
<dbReference type="InterPro" id="IPR045031">
    <property type="entry name" value="DHP_synth-like"/>
</dbReference>
<dbReference type="SUPFAM" id="SSF55083">
    <property type="entry name" value="6-hydroxymethyl-7,8-dihydropterin pyrophosphokinase, HPPK"/>
    <property type="match status" value="1"/>
</dbReference>
<dbReference type="NCBIfam" id="TIGR01498">
    <property type="entry name" value="folK"/>
    <property type="match status" value="1"/>
</dbReference>
<dbReference type="GO" id="GO:0016301">
    <property type="term" value="F:kinase activity"/>
    <property type="evidence" value="ECO:0007669"/>
    <property type="project" value="UniProtKB-KW"/>
</dbReference>
<feature type="region of interest" description="Disordered" evidence="15">
    <location>
        <begin position="453"/>
        <end position="477"/>
    </location>
</feature>
<dbReference type="Pfam" id="PF01288">
    <property type="entry name" value="HPPK"/>
    <property type="match status" value="1"/>
</dbReference>
<dbReference type="Gene3D" id="3.20.20.20">
    <property type="entry name" value="Dihydropteroate synthase-like"/>
    <property type="match status" value="2"/>
</dbReference>
<dbReference type="PROSITE" id="PS00794">
    <property type="entry name" value="HPPK"/>
    <property type="match status" value="1"/>
</dbReference>
<dbReference type="NCBIfam" id="TIGR01496">
    <property type="entry name" value="DHPS"/>
    <property type="match status" value="1"/>
</dbReference>
<evidence type="ECO:0000313" key="18">
    <source>
        <dbReference type="Proteomes" id="UP000243723"/>
    </source>
</evidence>
<evidence type="ECO:0000256" key="11">
    <source>
        <dbReference type="ARBA" id="ARBA00022840"/>
    </source>
</evidence>
<feature type="compositionally biased region" description="Polar residues" evidence="15">
    <location>
        <begin position="519"/>
        <end position="533"/>
    </location>
</feature>
<dbReference type="InterPro" id="IPR011005">
    <property type="entry name" value="Dihydropteroate_synth-like_sf"/>
</dbReference>
<comment type="cofactor">
    <cofactor evidence="3">
        <name>Mg(2+)</name>
        <dbReference type="ChEBI" id="CHEBI:18420"/>
    </cofactor>
</comment>
<evidence type="ECO:0000256" key="5">
    <source>
        <dbReference type="ARBA" id="ARBA00005051"/>
    </source>
</evidence>